<evidence type="ECO:0000313" key="1">
    <source>
        <dbReference type="EMBL" id="GMR57852.1"/>
    </source>
</evidence>
<proteinExistence type="predicted"/>
<reference evidence="2" key="1">
    <citation type="submission" date="2022-10" db="EMBL/GenBank/DDBJ databases">
        <title>Genome assembly of Pristionchus species.</title>
        <authorList>
            <person name="Yoshida K."/>
            <person name="Sommer R.J."/>
        </authorList>
    </citation>
    <scope>NUCLEOTIDE SEQUENCE [LARGE SCALE GENOMIC DNA]</scope>
    <source>
        <strain evidence="2">RS5460</strain>
    </source>
</reference>
<dbReference type="Proteomes" id="UP001328107">
    <property type="component" value="Unassembled WGS sequence"/>
</dbReference>
<sequence length="159" mass="18420">SDFQSMQEIRPLEFYVQQMQLEEQSQQQETDHPEYPSWESLPWPALDRIFSFLRTDEECYDLANLANVSTHFRAAVKKYMGTPSNRPGLESVYILKSSNGLDIGVTFFPINIPFYDLSKLDWGRFERVPIGLDHLRVMLKDSEDPAVEQVTVLLSTTIQ</sequence>
<evidence type="ECO:0000313" key="2">
    <source>
        <dbReference type="Proteomes" id="UP001328107"/>
    </source>
</evidence>
<organism evidence="1 2">
    <name type="scientific">Pristionchus mayeri</name>
    <dbReference type="NCBI Taxonomy" id="1317129"/>
    <lineage>
        <taxon>Eukaryota</taxon>
        <taxon>Metazoa</taxon>
        <taxon>Ecdysozoa</taxon>
        <taxon>Nematoda</taxon>
        <taxon>Chromadorea</taxon>
        <taxon>Rhabditida</taxon>
        <taxon>Rhabditina</taxon>
        <taxon>Diplogasteromorpha</taxon>
        <taxon>Diplogasteroidea</taxon>
        <taxon>Neodiplogasteridae</taxon>
        <taxon>Pristionchus</taxon>
    </lineage>
</organism>
<feature type="non-terminal residue" evidence="1">
    <location>
        <position position="1"/>
    </location>
</feature>
<dbReference type="InterPro" id="IPR036047">
    <property type="entry name" value="F-box-like_dom_sf"/>
</dbReference>
<protein>
    <recommendedName>
        <fullName evidence="3">F-box domain-containing protein</fullName>
    </recommendedName>
</protein>
<name>A0AAN5I9M8_9BILA</name>
<dbReference type="SUPFAM" id="SSF81383">
    <property type="entry name" value="F-box domain"/>
    <property type="match status" value="1"/>
</dbReference>
<keyword evidence="2" id="KW-1185">Reference proteome</keyword>
<dbReference type="AlphaFoldDB" id="A0AAN5I9M8"/>
<dbReference type="EMBL" id="BTRK01000006">
    <property type="protein sequence ID" value="GMR57852.1"/>
    <property type="molecule type" value="Genomic_DNA"/>
</dbReference>
<evidence type="ECO:0008006" key="3">
    <source>
        <dbReference type="Google" id="ProtNLM"/>
    </source>
</evidence>
<gene>
    <name evidence="1" type="ORF">PMAYCL1PPCAC_28047</name>
</gene>
<accession>A0AAN5I9M8</accession>
<feature type="non-terminal residue" evidence="1">
    <location>
        <position position="159"/>
    </location>
</feature>
<comment type="caution">
    <text evidence="1">The sequence shown here is derived from an EMBL/GenBank/DDBJ whole genome shotgun (WGS) entry which is preliminary data.</text>
</comment>
<dbReference type="CDD" id="cd09917">
    <property type="entry name" value="F-box_SF"/>
    <property type="match status" value="1"/>
</dbReference>